<sequence>MHTKQKLVIVGAGIGGLSVIHELTESNVAFDALDITVIDEDFSHFLGFTLPWVMRGWRDQDSVPIRPAADALSEVTTITGSVHRIDPGARTITLADATTIAFDALIIAAGARNAIDQVPGLQAAVAAGVAVHYYSADAAADAHRALQTFTGGKLVFLVTSQPYRCPVAPYEGALLAADLLTENGSRAATQISIYSPEAQPMPSAGPYAGPELVALLNADGIDFYGEHSVSHVDADHQLIAFQNGAAVDFDLLMFIPPHEPAVALDRPGWISVDTTTMQTRHPGIFAIGDITTVTSPSGRPLPKAAIFARNGAKAAAENALHYLELTNNTGILSGEGYCYIDTGAHTSAQGKGDFFTLPHPAIHLTAPSNELHHDKQQEEQDWRRLWEHQSSAAR</sequence>
<reference evidence="3 6" key="3">
    <citation type="submission" date="2016-06" db="EMBL/GenBank/DDBJ databases">
        <authorList>
            <person name="Kjaerup R.B."/>
            <person name="Dalgaard T.S."/>
            <person name="Juul-Madsen H.R."/>
        </authorList>
    </citation>
    <scope>NUCLEOTIDE SEQUENCE [LARGE SCALE GENOMIC DNA]</scope>
    <source>
        <strain evidence="3 6">1245752.6</strain>
    </source>
</reference>
<dbReference type="InterPro" id="IPR036188">
    <property type="entry name" value="FAD/NAD-bd_sf"/>
</dbReference>
<dbReference type="EMBL" id="LQOY01000043">
    <property type="protein sequence ID" value="ORV92921.1"/>
    <property type="molecule type" value="Genomic_DNA"/>
</dbReference>
<evidence type="ECO:0000313" key="2">
    <source>
        <dbReference type="EMBL" id="KQH80554.1"/>
    </source>
</evidence>
<gene>
    <name evidence="3" type="ORF">A9W98_14130</name>
    <name evidence="2" type="ORF">AO501_08005</name>
    <name evidence="4" type="ORF">AWC08_18930</name>
</gene>
<dbReference type="PRINTS" id="PR00368">
    <property type="entry name" value="FADPNR"/>
</dbReference>
<accession>A0A0Q2LY34</accession>
<dbReference type="InterPro" id="IPR052541">
    <property type="entry name" value="SQRD"/>
</dbReference>
<dbReference type="Pfam" id="PF07992">
    <property type="entry name" value="Pyr_redox_2"/>
    <property type="match status" value="1"/>
</dbReference>
<dbReference type="Proteomes" id="UP000051677">
    <property type="component" value="Unassembled WGS sequence"/>
</dbReference>
<dbReference type="RefSeq" id="WP_055576577.1">
    <property type="nucleotide sequence ID" value="NZ_JACKSU010000084.1"/>
</dbReference>
<dbReference type="GO" id="GO:0016491">
    <property type="term" value="F:oxidoreductase activity"/>
    <property type="evidence" value="ECO:0007669"/>
    <property type="project" value="InterPro"/>
</dbReference>
<dbReference type="OrthoDB" id="9802771at2"/>
<dbReference type="Proteomes" id="UP000093757">
    <property type="component" value="Unassembled WGS sequence"/>
</dbReference>
<evidence type="ECO:0000313" key="5">
    <source>
        <dbReference type="Proteomes" id="UP000051677"/>
    </source>
</evidence>
<dbReference type="PRINTS" id="PR00469">
    <property type="entry name" value="PNDRDTASEII"/>
</dbReference>
<reference evidence="2 5" key="1">
    <citation type="submission" date="2015-10" db="EMBL/GenBank/DDBJ databases">
        <title>Mycobacterium gordonae draft genome assembly.</title>
        <authorList>
            <person name="Ustinova V."/>
            <person name="Smirnova T."/>
            <person name="Blagodatskikh K."/>
            <person name="Varlamov D."/>
            <person name="Larionova E."/>
            <person name="Chernousova L."/>
        </authorList>
    </citation>
    <scope>NUCLEOTIDE SEQUENCE [LARGE SCALE GENOMIC DNA]</scope>
    <source>
        <strain evidence="2 5">CTRI 14-8773</strain>
    </source>
</reference>
<dbReference type="PANTHER" id="PTHR43755:SF1">
    <property type="entry name" value="FAD-DEPENDENT PYRIDINE NUCLEOTIDE-DISULPHIDE OXIDOREDUCTASE"/>
    <property type="match status" value="1"/>
</dbReference>
<evidence type="ECO:0000313" key="3">
    <source>
        <dbReference type="EMBL" id="OBS02588.1"/>
    </source>
</evidence>
<evidence type="ECO:0000313" key="6">
    <source>
        <dbReference type="Proteomes" id="UP000093757"/>
    </source>
</evidence>
<dbReference type="InterPro" id="IPR023753">
    <property type="entry name" value="FAD/NAD-binding_dom"/>
</dbReference>
<dbReference type="EMBL" id="MAEM01000166">
    <property type="protein sequence ID" value="OBS02588.1"/>
    <property type="molecule type" value="Genomic_DNA"/>
</dbReference>
<keyword evidence="7" id="KW-1185">Reference proteome</keyword>
<protein>
    <submittedName>
        <fullName evidence="2">Dehydrogenase</fullName>
    </submittedName>
</protein>
<evidence type="ECO:0000259" key="1">
    <source>
        <dbReference type="Pfam" id="PF07992"/>
    </source>
</evidence>
<dbReference type="PANTHER" id="PTHR43755">
    <property type="match status" value="1"/>
</dbReference>
<proteinExistence type="predicted"/>
<dbReference type="EMBL" id="LKTM01000019">
    <property type="protein sequence ID" value="KQH80554.1"/>
    <property type="molecule type" value="Genomic_DNA"/>
</dbReference>
<dbReference type="SUPFAM" id="SSF51905">
    <property type="entry name" value="FAD/NAD(P)-binding domain"/>
    <property type="match status" value="2"/>
</dbReference>
<dbReference type="Gene3D" id="3.50.50.100">
    <property type="match status" value="1"/>
</dbReference>
<reference evidence="4 7" key="2">
    <citation type="submission" date="2016-01" db="EMBL/GenBank/DDBJ databases">
        <title>The new phylogeny of the genus Mycobacterium.</title>
        <authorList>
            <person name="Tarcisio F."/>
            <person name="Conor M."/>
            <person name="Antonella G."/>
            <person name="Elisabetta G."/>
            <person name="Giulia F.S."/>
            <person name="Sara T."/>
            <person name="Anna F."/>
            <person name="Clotilde B."/>
            <person name="Roberto B."/>
            <person name="Veronica D.S."/>
            <person name="Fabio R."/>
            <person name="Monica P."/>
            <person name="Olivier J."/>
            <person name="Enrico T."/>
            <person name="Nicola S."/>
        </authorList>
    </citation>
    <scope>NUCLEOTIDE SEQUENCE [LARGE SCALE GENOMIC DNA]</scope>
    <source>
        <strain evidence="4 7">DSM 44160</strain>
    </source>
</reference>
<evidence type="ECO:0000313" key="4">
    <source>
        <dbReference type="EMBL" id="ORV92921.1"/>
    </source>
</evidence>
<name>A0A0Q2LY34_MYCGO</name>
<dbReference type="AlphaFoldDB" id="A0A0Q2LY34"/>
<organism evidence="2 5">
    <name type="scientific">Mycobacterium gordonae</name>
    <dbReference type="NCBI Taxonomy" id="1778"/>
    <lineage>
        <taxon>Bacteria</taxon>
        <taxon>Bacillati</taxon>
        <taxon>Actinomycetota</taxon>
        <taxon>Actinomycetes</taxon>
        <taxon>Mycobacteriales</taxon>
        <taxon>Mycobacteriaceae</taxon>
        <taxon>Mycobacterium</taxon>
    </lineage>
</organism>
<evidence type="ECO:0000313" key="7">
    <source>
        <dbReference type="Proteomes" id="UP000193928"/>
    </source>
</evidence>
<comment type="caution">
    <text evidence="2">The sequence shown here is derived from an EMBL/GenBank/DDBJ whole genome shotgun (WGS) entry which is preliminary data.</text>
</comment>
<dbReference type="Proteomes" id="UP000193928">
    <property type="component" value="Unassembled WGS sequence"/>
</dbReference>
<feature type="domain" description="FAD/NAD(P)-binding" evidence="1">
    <location>
        <begin position="6"/>
        <end position="297"/>
    </location>
</feature>